<dbReference type="AlphaFoldDB" id="A0A1U7LH87"/>
<dbReference type="PROSITE" id="PS00059">
    <property type="entry name" value="ADH_ZINC"/>
    <property type="match status" value="1"/>
</dbReference>
<keyword evidence="9" id="KW-0732">Signal</keyword>
<evidence type="ECO:0000256" key="3">
    <source>
        <dbReference type="ARBA" id="ARBA00013190"/>
    </source>
</evidence>
<dbReference type="InterPro" id="IPR020843">
    <property type="entry name" value="ER"/>
</dbReference>
<dbReference type="Gene3D" id="3.40.50.720">
    <property type="entry name" value="NAD(P)-binding Rossmann-like Domain"/>
    <property type="match status" value="1"/>
</dbReference>
<keyword evidence="4 8" id="KW-0479">Metal-binding</keyword>
<dbReference type="EMBL" id="LXFE01004026">
    <property type="protein sequence ID" value="OLL22020.1"/>
    <property type="molecule type" value="Genomic_DNA"/>
</dbReference>
<gene>
    <name evidence="11" type="ORF">NEOLI_002625</name>
</gene>
<keyword evidence="12" id="KW-1185">Reference proteome</keyword>
<comment type="similarity">
    <text evidence="2 8">Belongs to the zinc-containing alcohol dehydrogenase family.</text>
</comment>
<dbReference type="Gene3D" id="3.90.180.10">
    <property type="entry name" value="Medium-chain alcohol dehydrogenases, catalytic domain"/>
    <property type="match status" value="1"/>
</dbReference>
<dbReference type="InterPro" id="IPR036291">
    <property type="entry name" value="NAD(P)-bd_dom_sf"/>
</dbReference>
<comment type="caution">
    <text evidence="11">The sequence shown here is derived from an EMBL/GenBank/DDBJ whole genome shotgun (WGS) entry which is preliminary data.</text>
</comment>
<accession>A0A1U7LH87</accession>
<dbReference type="FunFam" id="3.40.50.720:FF:000039">
    <property type="entry name" value="Alcohol dehydrogenase AdhP"/>
    <property type="match status" value="1"/>
</dbReference>
<proteinExistence type="inferred from homology"/>
<evidence type="ECO:0000313" key="12">
    <source>
        <dbReference type="Proteomes" id="UP000186594"/>
    </source>
</evidence>
<dbReference type="InterPro" id="IPR013154">
    <property type="entry name" value="ADH-like_N"/>
</dbReference>
<name>A0A1U7LH87_NEOID</name>
<dbReference type="SUPFAM" id="SSF50129">
    <property type="entry name" value="GroES-like"/>
    <property type="match status" value="1"/>
</dbReference>
<dbReference type="STRING" id="1198029.A0A1U7LH87"/>
<keyword evidence="5 8" id="KW-0862">Zinc</keyword>
<evidence type="ECO:0000256" key="6">
    <source>
        <dbReference type="ARBA" id="ARBA00023002"/>
    </source>
</evidence>
<dbReference type="PANTHER" id="PTHR42940:SF3">
    <property type="entry name" value="ALCOHOL DEHYDROGENASE 1-RELATED"/>
    <property type="match status" value="1"/>
</dbReference>
<sequence>MSFWYVRFFPLLFILEDVHLIGSHWPLETTFPTVCGHEGAGVVAVIGNGVTHLKIGDRVGIKWLNSACGRCEYCLQTYEGQCPDAKFTGFSLNGTFQEYAIGNAEYVAQIPENVPLAAATAVLCAGVTVYKGIKEANPGAGQWIAILGAAGGLGHLAIQYAKACGLQVLAIDTGESADKLCINLGADQFINYKTSIDVAVDVKGITKGGAHIVLVVASGNAYTQAISFLRPKGVLIALGLAPNTIIESDLFWHVLNGYTIKGSLTGNRKDTDEALAFVARGIVKVSYNILPFSSLPKVLDDLKQSKVVGRVVLDISK</sequence>
<dbReference type="Pfam" id="PF00107">
    <property type="entry name" value="ADH_zinc_N"/>
    <property type="match status" value="1"/>
</dbReference>
<evidence type="ECO:0000256" key="7">
    <source>
        <dbReference type="ARBA" id="ARBA00023027"/>
    </source>
</evidence>
<dbReference type="SUPFAM" id="SSF51735">
    <property type="entry name" value="NAD(P)-binding Rossmann-fold domains"/>
    <property type="match status" value="1"/>
</dbReference>
<keyword evidence="7" id="KW-0520">NAD</keyword>
<evidence type="ECO:0000256" key="4">
    <source>
        <dbReference type="ARBA" id="ARBA00022723"/>
    </source>
</evidence>
<organism evidence="11 12">
    <name type="scientific">Neolecta irregularis (strain DAH-3)</name>
    <dbReference type="NCBI Taxonomy" id="1198029"/>
    <lineage>
        <taxon>Eukaryota</taxon>
        <taxon>Fungi</taxon>
        <taxon>Dikarya</taxon>
        <taxon>Ascomycota</taxon>
        <taxon>Taphrinomycotina</taxon>
        <taxon>Neolectales</taxon>
        <taxon>Neolectaceae</taxon>
        <taxon>Neolecta</taxon>
    </lineage>
</organism>
<dbReference type="OMA" id="YKGLKMT"/>
<protein>
    <recommendedName>
        <fullName evidence="3">alcohol dehydrogenase</fullName>
        <ecNumber evidence="3">1.1.1.1</ecNumber>
    </recommendedName>
</protein>
<dbReference type="GO" id="GO:0008270">
    <property type="term" value="F:zinc ion binding"/>
    <property type="evidence" value="ECO:0007669"/>
    <property type="project" value="InterPro"/>
</dbReference>
<dbReference type="GO" id="GO:0005737">
    <property type="term" value="C:cytoplasm"/>
    <property type="evidence" value="ECO:0007669"/>
    <property type="project" value="TreeGrafter"/>
</dbReference>
<evidence type="ECO:0000256" key="9">
    <source>
        <dbReference type="SAM" id="SignalP"/>
    </source>
</evidence>
<dbReference type="GO" id="GO:0004022">
    <property type="term" value="F:alcohol dehydrogenase (NAD+) activity"/>
    <property type="evidence" value="ECO:0007669"/>
    <property type="project" value="UniProtKB-EC"/>
</dbReference>
<dbReference type="CDD" id="cd08297">
    <property type="entry name" value="CAD3"/>
    <property type="match status" value="1"/>
</dbReference>
<evidence type="ECO:0000256" key="2">
    <source>
        <dbReference type="ARBA" id="ARBA00008072"/>
    </source>
</evidence>
<evidence type="ECO:0000313" key="11">
    <source>
        <dbReference type="EMBL" id="OLL22020.1"/>
    </source>
</evidence>
<dbReference type="InterPro" id="IPR013149">
    <property type="entry name" value="ADH-like_C"/>
</dbReference>
<reference evidence="11 12" key="1">
    <citation type="submission" date="2016-04" db="EMBL/GenBank/DDBJ databases">
        <title>Evolutionary innovation and constraint leading to complex multicellularity in the Ascomycota.</title>
        <authorList>
            <person name="Cisse O."/>
            <person name="Nguyen A."/>
            <person name="Hewitt D.A."/>
            <person name="Jedd G."/>
            <person name="Stajich J.E."/>
        </authorList>
    </citation>
    <scope>NUCLEOTIDE SEQUENCE [LARGE SCALE GENOMIC DNA]</scope>
    <source>
        <strain evidence="11 12">DAH-3</strain>
    </source>
</reference>
<dbReference type="Proteomes" id="UP000186594">
    <property type="component" value="Unassembled WGS sequence"/>
</dbReference>
<feature type="chain" id="PRO_5012414305" description="alcohol dehydrogenase" evidence="9">
    <location>
        <begin position="24"/>
        <end position="317"/>
    </location>
</feature>
<feature type="domain" description="Enoyl reductase (ER)" evidence="10">
    <location>
        <begin position="22"/>
        <end position="313"/>
    </location>
</feature>
<dbReference type="OrthoDB" id="1879366at2759"/>
<evidence type="ECO:0000259" key="10">
    <source>
        <dbReference type="SMART" id="SM00829"/>
    </source>
</evidence>
<evidence type="ECO:0000256" key="8">
    <source>
        <dbReference type="RuleBase" id="RU361277"/>
    </source>
</evidence>
<dbReference type="EC" id="1.1.1.1" evidence="3"/>
<dbReference type="InterPro" id="IPR002328">
    <property type="entry name" value="ADH_Zn_CS"/>
</dbReference>
<dbReference type="PANTHER" id="PTHR42940">
    <property type="entry name" value="ALCOHOL DEHYDROGENASE 1-RELATED"/>
    <property type="match status" value="1"/>
</dbReference>
<dbReference type="InterPro" id="IPR011032">
    <property type="entry name" value="GroES-like_sf"/>
</dbReference>
<comment type="cofactor">
    <cofactor evidence="1 8">
        <name>Zn(2+)</name>
        <dbReference type="ChEBI" id="CHEBI:29105"/>
    </cofactor>
</comment>
<dbReference type="Pfam" id="PF08240">
    <property type="entry name" value="ADH_N"/>
    <property type="match status" value="1"/>
</dbReference>
<feature type="signal peptide" evidence="9">
    <location>
        <begin position="1"/>
        <end position="23"/>
    </location>
</feature>
<evidence type="ECO:0000256" key="5">
    <source>
        <dbReference type="ARBA" id="ARBA00022833"/>
    </source>
</evidence>
<evidence type="ECO:0000256" key="1">
    <source>
        <dbReference type="ARBA" id="ARBA00001947"/>
    </source>
</evidence>
<keyword evidence="6" id="KW-0560">Oxidoreductase</keyword>
<dbReference type="SMART" id="SM00829">
    <property type="entry name" value="PKS_ER"/>
    <property type="match status" value="1"/>
</dbReference>